<name>A0A955I6V3_9BACT</name>
<sequence>MIPDTKVPARKLEVVNTERLYELLSGIFIPFENNLNINSHMELFALAIDSVRETIAKFLETKILPDNQTHVPGLNDYQPLNVFRLLNTVEAKSLIEAIGYSEDEVSALKQILLQVAKNQTTYMEQMIEV</sequence>
<dbReference type="AlphaFoldDB" id="A0A955I6V3"/>
<gene>
    <name evidence="1" type="ORF">KC640_00390</name>
</gene>
<dbReference type="EMBL" id="JAGQLI010000021">
    <property type="protein sequence ID" value="MCA9378864.1"/>
    <property type="molecule type" value="Genomic_DNA"/>
</dbReference>
<accession>A0A955I6V3</accession>
<reference evidence="1" key="1">
    <citation type="submission" date="2020-04" db="EMBL/GenBank/DDBJ databases">
        <authorList>
            <person name="Zhang T."/>
        </authorList>
    </citation>
    <scope>NUCLEOTIDE SEQUENCE</scope>
    <source>
        <strain evidence="1">HKST-UBA12</strain>
    </source>
</reference>
<comment type="caution">
    <text evidence="1">The sequence shown here is derived from an EMBL/GenBank/DDBJ whole genome shotgun (WGS) entry which is preliminary data.</text>
</comment>
<organism evidence="1 2">
    <name type="scientific">Candidatus Dojkabacteria bacterium</name>
    <dbReference type="NCBI Taxonomy" id="2099670"/>
    <lineage>
        <taxon>Bacteria</taxon>
        <taxon>Candidatus Dojkabacteria</taxon>
    </lineage>
</organism>
<evidence type="ECO:0000313" key="2">
    <source>
        <dbReference type="Proteomes" id="UP000760819"/>
    </source>
</evidence>
<reference evidence="1" key="2">
    <citation type="journal article" date="2021" name="Microbiome">
        <title>Successional dynamics and alternative stable states in a saline activated sludge microbial community over 9 years.</title>
        <authorList>
            <person name="Wang Y."/>
            <person name="Ye J."/>
            <person name="Ju F."/>
            <person name="Liu L."/>
            <person name="Boyd J.A."/>
            <person name="Deng Y."/>
            <person name="Parks D.H."/>
            <person name="Jiang X."/>
            <person name="Yin X."/>
            <person name="Woodcroft B.J."/>
            <person name="Tyson G.W."/>
            <person name="Hugenholtz P."/>
            <person name="Polz M.F."/>
            <person name="Zhang T."/>
        </authorList>
    </citation>
    <scope>NUCLEOTIDE SEQUENCE</scope>
    <source>
        <strain evidence="1">HKST-UBA12</strain>
    </source>
</reference>
<proteinExistence type="predicted"/>
<evidence type="ECO:0000313" key="1">
    <source>
        <dbReference type="EMBL" id="MCA9378864.1"/>
    </source>
</evidence>
<dbReference type="Proteomes" id="UP000760819">
    <property type="component" value="Unassembled WGS sequence"/>
</dbReference>
<protein>
    <submittedName>
        <fullName evidence="1">Uncharacterized protein</fullName>
    </submittedName>
</protein>